<accession>A0A336LZ29</accession>
<protein>
    <submittedName>
        <fullName evidence="3">CSON011182 protein</fullName>
    </submittedName>
</protein>
<dbReference type="SUPFAM" id="SSF55729">
    <property type="entry name" value="Acyl-CoA N-acyltransferases (Nat)"/>
    <property type="match status" value="1"/>
</dbReference>
<dbReference type="Pfam" id="PF00583">
    <property type="entry name" value="Acetyltransf_1"/>
    <property type="match status" value="1"/>
</dbReference>
<dbReference type="EMBL" id="UFQS01000047">
    <property type="protein sequence ID" value="SSW98552.1"/>
    <property type="molecule type" value="Genomic_DNA"/>
</dbReference>
<gene>
    <name evidence="3" type="primary">CSON011182</name>
</gene>
<proteinExistence type="predicted"/>
<dbReference type="EMBL" id="UFQT01000047">
    <property type="protein sequence ID" value="SSX18938.1"/>
    <property type="molecule type" value="Genomic_DNA"/>
</dbReference>
<organism evidence="3">
    <name type="scientific">Culicoides sonorensis</name>
    <name type="common">Biting midge</name>
    <dbReference type="NCBI Taxonomy" id="179676"/>
    <lineage>
        <taxon>Eukaryota</taxon>
        <taxon>Metazoa</taxon>
        <taxon>Ecdysozoa</taxon>
        <taxon>Arthropoda</taxon>
        <taxon>Hexapoda</taxon>
        <taxon>Insecta</taxon>
        <taxon>Pterygota</taxon>
        <taxon>Neoptera</taxon>
        <taxon>Endopterygota</taxon>
        <taxon>Diptera</taxon>
        <taxon>Nematocera</taxon>
        <taxon>Chironomoidea</taxon>
        <taxon>Ceratopogonidae</taxon>
        <taxon>Ceratopogoninae</taxon>
        <taxon>Culicoides</taxon>
        <taxon>Monoculicoides</taxon>
    </lineage>
</organism>
<dbReference type="OMA" id="YDEPTCR"/>
<dbReference type="VEuPathDB" id="VectorBase:CSON011182"/>
<dbReference type="PANTHER" id="PTHR20905:SF32">
    <property type="entry name" value="ARYLALKYLAMINE N-ACETYLTRANSFERASE-LIKE 7, ISOFORM A"/>
    <property type="match status" value="1"/>
</dbReference>
<reference evidence="2" key="1">
    <citation type="submission" date="2018-04" db="EMBL/GenBank/DDBJ databases">
        <authorList>
            <person name="Go L.Y."/>
            <person name="Mitchell J.A."/>
        </authorList>
    </citation>
    <scope>NUCLEOTIDE SEQUENCE</scope>
    <source>
        <tissue evidence="2">Whole organism</tissue>
    </source>
</reference>
<evidence type="ECO:0000313" key="2">
    <source>
        <dbReference type="EMBL" id="SSW98552.1"/>
    </source>
</evidence>
<name>A0A336LZ29_CULSO</name>
<reference evidence="3" key="2">
    <citation type="submission" date="2018-07" db="EMBL/GenBank/DDBJ databases">
        <authorList>
            <person name="Quirk P.G."/>
            <person name="Krulwich T.A."/>
        </authorList>
    </citation>
    <scope>NUCLEOTIDE SEQUENCE</scope>
</reference>
<dbReference type="PROSITE" id="PS51186">
    <property type="entry name" value="GNAT"/>
    <property type="match status" value="1"/>
</dbReference>
<evidence type="ECO:0000313" key="3">
    <source>
        <dbReference type="EMBL" id="SSX18938.1"/>
    </source>
</evidence>
<dbReference type="GO" id="GO:0008080">
    <property type="term" value="F:N-acetyltransferase activity"/>
    <property type="evidence" value="ECO:0007669"/>
    <property type="project" value="TreeGrafter"/>
</dbReference>
<dbReference type="InterPro" id="IPR000182">
    <property type="entry name" value="GNAT_dom"/>
</dbReference>
<dbReference type="InterPro" id="IPR016181">
    <property type="entry name" value="Acyl_CoA_acyltransferase"/>
</dbReference>
<feature type="domain" description="N-acetyltransferase" evidence="1">
    <location>
        <begin position="88"/>
        <end position="233"/>
    </location>
</feature>
<sequence length="240" mass="27350">MTLDWKRPENIPFPSIWHRFKAKDIDSDNLIEYRVQDLTEEYYDVALDHMKKYFLKDEVMNNVMGLWKDEASIDNITKIWSEMVKEKLSLACFRENSNEMVGCNILYLSQKGKEENNDIISAPKFKRVADAMDFVISKGPDVKELYGVDKHLGAFGLSVDPKYRGRGIATEILKARVPMCKAVGIGLTSNVFSGEASQAVARKAGFEENFSYSYEELAKEGFDFPGIKAKTMKIMSLKVK</sequence>
<dbReference type="CDD" id="cd04301">
    <property type="entry name" value="NAT_SF"/>
    <property type="match status" value="1"/>
</dbReference>
<evidence type="ECO:0000259" key="1">
    <source>
        <dbReference type="PROSITE" id="PS51186"/>
    </source>
</evidence>
<dbReference type="AlphaFoldDB" id="A0A336LZ29"/>
<dbReference type="PANTHER" id="PTHR20905">
    <property type="entry name" value="N-ACETYLTRANSFERASE-RELATED"/>
    <property type="match status" value="1"/>
</dbReference>
<dbReference type="Gene3D" id="3.40.630.30">
    <property type="match status" value="1"/>
</dbReference>